<dbReference type="Pfam" id="PF00314">
    <property type="entry name" value="Thaumatin"/>
    <property type="match status" value="1"/>
</dbReference>
<dbReference type="OrthoDB" id="430315at2759"/>
<feature type="chain" id="PRO_5040391501" evidence="2">
    <location>
        <begin position="18"/>
        <end position="178"/>
    </location>
</feature>
<dbReference type="InterPro" id="IPR037176">
    <property type="entry name" value="Osmotin/thaumatin-like_sf"/>
</dbReference>
<keyword evidence="4" id="KW-1185">Reference proteome</keyword>
<evidence type="ECO:0000313" key="3">
    <source>
        <dbReference type="EMBL" id="CAH0549376.1"/>
    </source>
</evidence>
<evidence type="ECO:0000256" key="1">
    <source>
        <dbReference type="PIRSR" id="PIRSR002703-1"/>
    </source>
</evidence>
<keyword evidence="2" id="KW-0732">Signal</keyword>
<dbReference type="SUPFAM" id="SSF49870">
    <property type="entry name" value="Osmotin, thaumatin-like protein"/>
    <property type="match status" value="1"/>
</dbReference>
<dbReference type="Gene3D" id="2.60.110.10">
    <property type="entry name" value="Thaumatin"/>
    <property type="match status" value="1"/>
</dbReference>
<organism evidence="3 4">
    <name type="scientific">Brassicogethes aeneus</name>
    <name type="common">Rape pollen beetle</name>
    <name type="synonym">Meligethes aeneus</name>
    <dbReference type="NCBI Taxonomy" id="1431903"/>
    <lineage>
        <taxon>Eukaryota</taxon>
        <taxon>Metazoa</taxon>
        <taxon>Ecdysozoa</taxon>
        <taxon>Arthropoda</taxon>
        <taxon>Hexapoda</taxon>
        <taxon>Insecta</taxon>
        <taxon>Pterygota</taxon>
        <taxon>Neoptera</taxon>
        <taxon>Endopterygota</taxon>
        <taxon>Coleoptera</taxon>
        <taxon>Polyphaga</taxon>
        <taxon>Cucujiformia</taxon>
        <taxon>Nitidulidae</taxon>
        <taxon>Meligethinae</taxon>
        <taxon>Brassicogethes</taxon>
    </lineage>
</organism>
<dbReference type="InterPro" id="IPR001938">
    <property type="entry name" value="Thaumatin"/>
</dbReference>
<protein>
    <submittedName>
        <fullName evidence="3">Uncharacterized protein</fullName>
    </submittedName>
</protein>
<feature type="disulfide bond" evidence="1">
    <location>
        <begin position="119"/>
        <end position="134"/>
    </location>
</feature>
<evidence type="ECO:0000256" key="2">
    <source>
        <dbReference type="SAM" id="SignalP"/>
    </source>
</evidence>
<name>A0A9P0AVJ1_BRAAE</name>
<dbReference type="PANTHER" id="PTHR31048">
    <property type="entry name" value="OS03G0233200 PROTEIN"/>
    <property type="match status" value="1"/>
</dbReference>
<dbReference type="PROSITE" id="PS51367">
    <property type="entry name" value="THAUMATIN_2"/>
    <property type="match status" value="1"/>
</dbReference>
<sequence>MFFQSICCAILVTCVFGRQLQISNSFMTGITVSVTGYSDIQMSSLSNHNLNVEEPWSGIITACHSYCGDDVRTQAQLTLSSKGDSYAVSLVNGFNIRIRIETQKPCNGTLCYSDLLSLCPQENRIIKSNRVVACMNTPSLFEKECPEAIVTDGEKSSKTKSCHNPGQLYRVNFGKDFE</sequence>
<accession>A0A9P0AVJ1</accession>
<gene>
    <name evidence="3" type="ORF">MELIAE_LOCUS2544</name>
</gene>
<proteinExistence type="predicted"/>
<evidence type="ECO:0000313" key="4">
    <source>
        <dbReference type="Proteomes" id="UP001154078"/>
    </source>
</evidence>
<reference evidence="3" key="1">
    <citation type="submission" date="2021-12" db="EMBL/GenBank/DDBJ databases">
        <authorList>
            <person name="King R."/>
        </authorList>
    </citation>
    <scope>NUCLEOTIDE SEQUENCE</scope>
</reference>
<dbReference type="AlphaFoldDB" id="A0A9P0AVJ1"/>
<keyword evidence="1" id="KW-1015">Disulfide bond</keyword>
<feature type="signal peptide" evidence="2">
    <location>
        <begin position="1"/>
        <end position="17"/>
    </location>
</feature>
<dbReference type="SMART" id="SM00205">
    <property type="entry name" value="THN"/>
    <property type="match status" value="1"/>
</dbReference>
<dbReference type="Proteomes" id="UP001154078">
    <property type="component" value="Chromosome 11"/>
</dbReference>
<dbReference type="EMBL" id="OV121142">
    <property type="protein sequence ID" value="CAH0549376.1"/>
    <property type="molecule type" value="Genomic_DNA"/>
</dbReference>